<accession>A0A0A7PGL5</accession>
<dbReference type="CDD" id="cd01344">
    <property type="entry name" value="PL2_Passenger_AT"/>
    <property type="match status" value="1"/>
</dbReference>
<keyword evidence="5" id="KW-1185">Reference proteome</keyword>
<dbReference type="SMART" id="SM00869">
    <property type="entry name" value="Autotransporter"/>
    <property type="match status" value="1"/>
</dbReference>
<feature type="signal peptide" evidence="2">
    <location>
        <begin position="1"/>
        <end position="40"/>
    </location>
</feature>
<dbReference type="SUPFAM" id="SSF51126">
    <property type="entry name" value="Pectin lyase-like"/>
    <property type="match status" value="15"/>
</dbReference>
<sequence length="5174" mass="501161">MTIDSQPAPSIRKVQPLSRRLLCGASLAAVLACAPLSARAEDRYWDANGTAVGSGGPGTWNLANLNWSPNGDGVSGPFVEPWNNDDLDNAIFGGTAGTVTVGAPVTVGNITFSSAGYVLNGGTITLGAANSTITTGTGTTTINSVLAGSNGLIKAGGGALVLSGANSFAGDININAGSLYATADSALGAAGNNIFTAAASNVRLSIGGAGTSRTVTIGNGGNLILEGTGAGAAQIRGNGSVQLAASGITMSNNLSDYTGRTVFQGCNGTCSARFTSIGNLGEASSLGAPVTVADGTIVFNQQSQYSDTIFYIGDGDSSNRNWDINGNAALIRNQGTGTLEITGDVDISTAGTFYADTADIRLLGVLSGGAFGFNAAAGRHVLLGNANIFTEQAALAGEIRVGKLADIGAASSLGAGTTIALSNGTLSYIGTGDASNREWLVNGATNAIRNDGTGALTLSGAIAFNAGTPNPDTLTFGGSYAGTNIFEGVMSGNGNIVADSAGTWVLRGANAQRGTVTVNNGTLRAEIAGAFGNATGFVVNGGMLDLGGFDLVAPSLTGNGGTVALSGATLTVNAATAQSFGGEIAGSGALIKAGAGTLTLTGANSYVGTTTVAGGRLALDFAGAAGPVSNILSSASHLVLSGGALDVFGAAGEVNSQTFNGLTVSAGSNTLRGISGAGGAVNLNLGAINRTGGLVNFVLPGAGAITTSNLDGVLGGWATVNGSDYAKVVGGNVVAFDAVDYTDKDNAGTWATGEIISDSAGAANSPYLGTVGGNVYLAGLRYSAAAGSTVTVGAGNTLGVDGTVIIAPSVGTANQTITGGQLTSGVAGGALGIQHNGGGIFTIASAIVDGGGVTSFAKGGAGRVALSGTNSYTGTTTLTDGILQVSSIANGGVASSIGSSSAASGNLVIEGGTLQYTGGTASSDRGFTLVNGGISRTIDVTQAGTDLTFSGLVTSADDASFTKVGAGTLTLANAANDYVGVTTVAGGTLAVNTLADGGTASGLGAASNDAANIILTTDGRLRYTGGNVATDRGFTLAGGNGRIDVAQAGTTLTISGVATGAGHFVKDGAGTLVLSGTNSYAGETLVTAGTLRAGSARAFGPGGRYMTVNTGATLDLGGYDINVAAIIGGGLVDLGGRTLTTAGGPGVFTGRITGTGGFTRGAGSYTQTISGCDNDYTGVTTISGGLAIDCIANGGQASAIGASSASASNLAFAGGTLAYTGASASTDRGFTLLGNGVLNVVDAGTTLEFSGAVTGGGLFFKDGAGTLLLSGVNNSTGNVRVVNGTLRAGSTTALGSGWLSLDNTAGVLFNLDGYSNSVAALAGGGTLGGNIALGGATLTINLGGSLVAANFGGAISGAGGLIKNGGSIQQLSGCSSSYTGTTVINQGTLAVTCLEDGGANSSIGSSSSAASNLVLSGGTLQYIGTGGSTNRQFTLGASATSKLDASGTGAIAFTHAGPLTFASANTAQTLTLGGTNTGNNLFGAQITNNGTGVTRLAKNDAGTWVLTNSGSTYTGVTTINGGVLAVDKLSDGGVASSIGASTAAASNLVIGNGSTLRYTGSGDTTNRLFTLSQGVTFIESSGTGAIVFTDTGPVTLAGNNQARTIALGGTNTGNNTLAGAIGNAGTGVTTLAKNDSGTWVLTGNHSYTGSTNINGGTLFVGGGGTTGSIASALVNNFGTLGFNRGDLLSYGGQIVGTGSLRQAGTGTTVLTGTNIYTGGTTIEAGTLQLGNGGATGSIVGDVVNNGVLVFNRSDLVNFGGIISGSGAVRQIGGGTTVLSGVNSYAGGTSILGGNLQVSADANLGDAAGGLIFSGGTLRTTASFSSARSTSLTGAGTILTDAGTTFALSGLISGAGGLTKSGTGILTLSGNNSYAGATNVNAGTLRINGDQSAATGLVTVASGATLAGSGTIGGSVNVLDGGILAPGNSPGTLNIDGDLTLAGGSILNFEFGEAGVAGGALNDLVNVGGNLTLDGTINVTGSSGGYFGGGIYRVFNYNGTLTDNGLALGSMPAGSNVTVQTSVAGQVNLINSEGLALSFWDGGAGPKFDDMVNGGDGSWHLGGADNNWTGADGAVNAAYADGTFAIFAGMPGTVTVDNSGGAVTATGMQFATDGYLIDGAPLTLVGPESIIRVGDGTAAGAGFTATISADLTGASQLVKTDAGTLVLTGSNSYTGGTRIEGGVISVENDSFLGDAGSAITLDGGTLRMTGANSVNAHAYILGANGGAIDIANAATSNGVLNAMTGSGGFTKLGDGSLALAGENSYTGGTRIEAGALQIGGLDGTTGSIVGDVVNNARLTFNRSNAYTYAGSITGTGTLWVTSTGVTTLTGDSNYGGGTLINGSGGELRIVGGARVTSGGSTSLGRSTLSIDGANSVFSTTAIGSANLAGTGSVIMNVTNGGTLRVTAGDVAVRAVSPVSTQINITGANSLADVSGGIRGSTVFNGPFSLMIGAGGTLRTGGDSQIGTATSNTIPLAVAITGADSNWTSAGALLMTAGSFAVDQGGVASFASATLGAAPGTANLTVSGTGSSFATTGDLIIGSGTGTAVLTVADNGRAIAGSGLQIAAQAGSTGTVNIGGVEGGAAAAAGFIDGNIIFGLGAGALNFNHTGPDYLFANSMSGAGSINHAAGSTRLTGDSSAFTGTTSVAGGTLLVDGILGGGASSVSVATGGTLGGTGTLGGNVDILDGNLNPGDVGGIPGRLTIAGNLTLAAAATLNVDFGQANVVGGAFNDLIEVGGDLTLDGALNVSVPPGGSFDPGVYRVINYGGTLTDNGLTVNAGYFVQTSVANQVNLVNTTGLTMRFWDGVNGGKNDGTITGGDGLWQAAGGNDNWTEFDGSANAPFTDAAFAVFSGVGGAVTVDGSLGAVTASGMQFASDGYVLAGDDIALVESEAIIRVGDGSIGGADYTATIASNLNGIGDVIKTDLGTLILTGDNNFVGETNVRGGELRLADGGTLTNAAGMIGREAGEQGIVTVTGTDGSGNASTWTNAGMLRVGRLGTGTLNILDGGIVTVADLAYIGDDVGSQGTVNVSGQDANGNASTWTGASDIVVGEFGTGTLNITAGAQVSNQSGWIGSNAGSQGIVNVSGVGGNGAASTWTNNGDVLVGYDGNGTLNITDGGKVVSVGGQIGASTDGVGQVLVTGAGSLWENSGRINVGLSGAGTLRIENGATVTSNDGIVGASGNGNAIISGAGTSWVNTQQLNVGSFGTGSLRIENGASVTSNQGYIGANSTGSVVVTGAGSRWLVTDFSMTVGNDGTGSLLVDNGGLVRADGGVALGVAAGSSGSVTIAGTTGSRGVVETSQIGGGLGTVNFSLDGGVLRATQDEGEFFVDFGANDITLGTNGGIIDTNGHNIGMAPRFAGAGGLTKDGLGTLTLTGANSYAGATLVNAGTLLVSGDQSAATGLTTAFSGATLGGNGIIGGNVDVQNGATLAPGESAGTLTINGNLSLAGGSILAYEFGQANVAGGALNDLVNVGGDLVLDGTIDVSVSTGGTFGPGIYRVFNYGGALTDNGLALGAIPGGGAGVSVQTAIAGQVNLVNTQGLALSFWDGAAGPKHDGVLNGGNGVWRIAGGANNWTDANGTINADYAQDSFAVFAAAPGTVTIDNSGGAVLASGMQFASDGYVVTGDTLTLTGTQALVQVGDSSAAGAGYTATIGADLTGTAMLVKTDAGALNLSGTNSYAGGTAINGGTIRISSDANLGDAAGGLSFGGGTLHTTAAMVSNRAVDLAGDATFLTDAGLTLAGVVSGAGSLTKDGAGTLVLRANNVYTGDTAIHAGRLEIGGGAASGAIAGDVVNDGVLAFNRSDDTTFAGLISGGGSLEQMGSGRTILTGDHLFTGGTTISAGTLQLGDGGISGSISGNIVNNGLLVFSRADTHSFGGVISGGGAVDQNGSGTTILTGSNSYTGTTSVSAGTLLVNGDQSAATGATNVGAGATLGGSGIIGGNVFVNSGATLAPGANAPGTLTINGNLALAAGATLGFEFGRANDVGGPLNDVVNVGGDIVLDGTLDVAVPVGGAFDIGLYRIINYAGALTDNGLALGTMPAGANAQVQTSIAGEVNLINKGSATLNFWDGAAGPKFDNAVNGGDGVWQNSLGNDNWADVTGAVNAGYDDGAFAIFSGEAGTVTIDNSLGTVGASGMQFATGGYRITGDALTLDGAQAVIRVGDGTAAGAAYVATIDAELTGAAGLVKTDAGTLVLAGSNSYTGGTSINGGTLQIGADANLGGGTIRFDGGTLRTTASFSLARGVDLIGTGGFRTDAGTTLTLAGALSGVGSFTKSGDGMLVLGGGGTYGGATVAAGTMFVNGNYAAAAGTTNVLAGATLGGIGTIGGNVALANGATLAPGAGSAGTLTIGGNLSLSATTQLDFEFGAAGIVGGALNDLVNVGGNLVLDGVINVGVPTGGAFDVGVYRMFNYGGTLTNNGVTLGTLPTGANAVVQTSIAGQVNLVNSAGLTLNFWDGAAGPKNNGVVNGGSGVWQASPGNDNWTGENGAVNAGYTDGAFAIFGGTGGTVTVDNGLGAVSAAGMQFAANNYVITGGGITLTDATATIRVGDGSSAGAGFTATINSSLSGAAQLVKSDAGTLVLGGTNSYTGGTQIVGGTIRISNDANLGATSGAVTLDGGTLETSANLTSARDIVVASGGTIAAAADTVFTYHGLLSGAGVLAKNGAGTLLVTGNNSGFGGSTTVAGGTLSVQGSLGGAVSVGSAGRLDGAGRVGSIVNAGIVAPGSGIGSLTVTGDYAGNGGVLEIEAALGGDTSATDRLIVSGATSGNTRVAVINRGGLGAQTVDGIKIVDVAGASNGNFALDGDYLFGGQQAVIAGAYGYRLYKNGISTPQDGDWYLRSARLDEAGNPQGPLYQPGVPVYEAYVGALQSLNRLPTLQQRVGNRSWAASPVAGAGLWGRFESERQRPDALVSTSGADRKVDQWQAQLGLDATLSQRSDGAALIGGLTAHYGKADSAVTSIFGNGSIDTQGYGVGATMTWYGPQGFYVDGQAKLSWFDSDLESNILGSLAQGNKGDGQAFSLELGKQTSIGRNLSVTPQVQMSFAKVDFDRFADPADASVSAAKGESLKTRWGIAIDHQTSWKGPAGDVRRTRLYSVMNLSYEWLDGAVADVSATTIANRDHRLSGELGLGGSYSWGNDRFTLYTEISGDTAIADFGAGYNLKGSAGFRVRF</sequence>
<dbReference type="EMBL" id="CP009122">
    <property type="protein sequence ID" value="AJA09114.1"/>
    <property type="molecule type" value="Genomic_DNA"/>
</dbReference>
<dbReference type="HOGENOM" id="CLU_223292_0_0_5"/>
<dbReference type="SUPFAM" id="SSF103515">
    <property type="entry name" value="Autotransporter"/>
    <property type="match status" value="1"/>
</dbReference>
<dbReference type="Proteomes" id="UP000030907">
    <property type="component" value="Chromosome"/>
</dbReference>
<keyword evidence="1 2" id="KW-0732">Signal</keyword>
<dbReference type="RefSeq" id="WP_052208116.1">
    <property type="nucleotide sequence ID" value="NZ_CP009122.1"/>
</dbReference>
<dbReference type="InterPro" id="IPR051551">
    <property type="entry name" value="Autotransporter_adhesion"/>
</dbReference>
<dbReference type="PANTHER" id="PTHR35037">
    <property type="entry name" value="C-TERMINAL REGION OF AIDA-LIKE PROTEIN"/>
    <property type="match status" value="1"/>
</dbReference>
<dbReference type="KEGG" id="sphk:SKP52_11065"/>
<dbReference type="PANTHER" id="PTHR35037:SF3">
    <property type="entry name" value="C-TERMINAL REGION OF AIDA-LIKE PROTEIN"/>
    <property type="match status" value="1"/>
</dbReference>
<dbReference type="InterPro" id="IPR043990">
    <property type="entry name" value="AC_1"/>
</dbReference>
<evidence type="ECO:0000256" key="2">
    <source>
        <dbReference type="SAM" id="SignalP"/>
    </source>
</evidence>
<protein>
    <submittedName>
        <fullName evidence="4">Outer membrane autotransporter</fullName>
    </submittedName>
</protein>
<dbReference type="PROSITE" id="PS51208">
    <property type="entry name" value="AUTOTRANSPORTER"/>
    <property type="match status" value="1"/>
</dbReference>
<dbReference type="NCBIfam" id="TIGR02601">
    <property type="entry name" value="autotrns_rpt"/>
    <property type="match status" value="23"/>
</dbReference>
<evidence type="ECO:0000313" key="5">
    <source>
        <dbReference type="Proteomes" id="UP000030907"/>
    </source>
</evidence>
<dbReference type="InterPro" id="IPR011050">
    <property type="entry name" value="Pectin_lyase_fold/virulence"/>
</dbReference>
<feature type="domain" description="Autotransporter" evidence="3">
    <location>
        <begin position="4892"/>
        <end position="5174"/>
    </location>
</feature>
<dbReference type="InterPro" id="IPR012332">
    <property type="entry name" value="Autotransporter_pectin_lyase_C"/>
</dbReference>
<evidence type="ECO:0000313" key="4">
    <source>
        <dbReference type="EMBL" id="AJA09114.1"/>
    </source>
</evidence>
<dbReference type="OrthoDB" id="7195851at2"/>
<evidence type="ECO:0000256" key="1">
    <source>
        <dbReference type="ARBA" id="ARBA00022729"/>
    </source>
</evidence>
<evidence type="ECO:0000259" key="3">
    <source>
        <dbReference type="PROSITE" id="PS51208"/>
    </source>
</evidence>
<dbReference type="Gene3D" id="2.160.20.20">
    <property type="match status" value="7"/>
</dbReference>
<gene>
    <name evidence="4" type="ORF">SKP52_11065</name>
</gene>
<dbReference type="InterPro" id="IPR036709">
    <property type="entry name" value="Autotransporte_beta_dom_sf"/>
</dbReference>
<proteinExistence type="predicted"/>
<dbReference type="NCBIfam" id="TIGR04393">
    <property type="entry name" value="rpt_T5SS_PEPC"/>
    <property type="match status" value="6"/>
</dbReference>
<feature type="chain" id="PRO_5002043964" evidence="2">
    <location>
        <begin position="41"/>
        <end position="5174"/>
    </location>
</feature>
<dbReference type="Pfam" id="PF12951">
    <property type="entry name" value="PATR"/>
    <property type="match status" value="27"/>
</dbReference>
<dbReference type="STRING" id="1515612.SKP52_11065"/>
<reference evidence="4 5" key="1">
    <citation type="journal article" date="2015" name="Int. J. Syst. Evol. Microbiol.">
        <title>Description of Sphingopyxis fribergensis sp. nov. - a soil bacterium with the ability to degrade styrene and phenylacetic acid.</title>
        <authorList>
            <person name="Oelschlagel M."/>
            <person name="Ruckert C."/>
            <person name="Kalinowski J."/>
            <person name="Schmidt G."/>
            <person name="Schlomann M."/>
            <person name="Tischler D."/>
        </authorList>
    </citation>
    <scope>NUCLEOTIDE SEQUENCE [LARGE SCALE GENOMIC DNA]</scope>
    <source>
        <strain evidence="4 5">Kp5.2</strain>
    </source>
</reference>
<dbReference type="InterPro" id="IPR030895">
    <property type="entry name" value="T5SS_PEPC_rpt"/>
</dbReference>
<dbReference type="InterPro" id="IPR013425">
    <property type="entry name" value="Autotrns_rpt"/>
</dbReference>
<name>A0A0A7PGL5_9SPHN</name>
<organism evidence="4 5">
    <name type="scientific">Sphingopyxis fribergensis</name>
    <dbReference type="NCBI Taxonomy" id="1515612"/>
    <lineage>
        <taxon>Bacteria</taxon>
        <taxon>Pseudomonadati</taxon>
        <taxon>Pseudomonadota</taxon>
        <taxon>Alphaproteobacteria</taxon>
        <taxon>Sphingomonadales</taxon>
        <taxon>Sphingomonadaceae</taxon>
        <taxon>Sphingopyxis</taxon>
    </lineage>
</organism>
<dbReference type="InterPro" id="IPR005546">
    <property type="entry name" value="Autotransporte_beta"/>
</dbReference>